<evidence type="ECO:0000256" key="3">
    <source>
        <dbReference type="ARBA" id="ARBA00022679"/>
    </source>
</evidence>
<dbReference type="InterPro" id="IPR001977">
    <property type="entry name" value="Depp_CoAkinase"/>
</dbReference>
<dbReference type="PANTHER" id="PTHR10695:SF46">
    <property type="entry name" value="BIFUNCTIONAL COENZYME A SYNTHASE-RELATED"/>
    <property type="match status" value="1"/>
</dbReference>
<keyword evidence="4 8" id="KW-0547">Nucleotide-binding</keyword>
<dbReference type="GO" id="GO:0004140">
    <property type="term" value="F:dephospho-CoA kinase activity"/>
    <property type="evidence" value="ECO:0007669"/>
    <property type="project" value="UniProtKB-UniRule"/>
</dbReference>
<evidence type="ECO:0000256" key="6">
    <source>
        <dbReference type="ARBA" id="ARBA00022840"/>
    </source>
</evidence>
<dbReference type="EC" id="2.7.1.24" evidence="8 9"/>
<dbReference type="AlphaFoldDB" id="A0A163FCH3"/>
<dbReference type="UniPathway" id="UPA00241">
    <property type="reaction ID" value="UER00356"/>
</dbReference>
<evidence type="ECO:0000256" key="9">
    <source>
        <dbReference type="NCBIfam" id="TIGR00152"/>
    </source>
</evidence>
<comment type="subcellular location">
    <subcellularLocation>
        <location evidence="8">Cytoplasm</location>
    </subcellularLocation>
</comment>
<dbReference type="Pfam" id="PF01121">
    <property type="entry name" value="CoaE"/>
    <property type="match status" value="1"/>
</dbReference>
<evidence type="ECO:0000256" key="4">
    <source>
        <dbReference type="ARBA" id="ARBA00022741"/>
    </source>
</evidence>
<dbReference type="STRING" id="59843.A3958_02245"/>
<proteinExistence type="inferred from homology"/>
<dbReference type="NCBIfam" id="TIGR00152">
    <property type="entry name" value="dephospho-CoA kinase"/>
    <property type="match status" value="1"/>
</dbReference>
<dbReference type="SUPFAM" id="SSF52540">
    <property type="entry name" value="P-loop containing nucleoside triphosphate hydrolases"/>
    <property type="match status" value="1"/>
</dbReference>
<dbReference type="GO" id="GO:0005524">
    <property type="term" value="F:ATP binding"/>
    <property type="evidence" value="ECO:0007669"/>
    <property type="project" value="UniProtKB-UniRule"/>
</dbReference>
<comment type="caution">
    <text evidence="10">The sequence shown here is derived from an EMBL/GenBank/DDBJ whole genome shotgun (WGS) entry which is preliminary data.</text>
</comment>
<reference evidence="10" key="1">
    <citation type="journal article" date="2016" name="Genome Announc.">
        <title>Draft genomes of two strains of Paenibacillus glucanolyticus with capability to degrade lignocellulose.</title>
        <authorList>
            <person name="Mathews S.L."/>
            <person name="Pawlak J."/>
            <person name="Grunden A.M."/>
        </authorList>
    </citation>
    <scope>NUCLEOTIDE SEQUENCE [LARGE SCALE GENOMIC DNA]</scope>
    <source>
        <strain evidence="10">SLM1</strain>
    </source>
</reference>
<keyword evidence="6 8" id="KW-0067">ATP-binding</keyword>
<name>A0A163FCH3_9BACL</name>
<dbReference type="GeneID" id="97554114"/>
<evidence type="ECO:0000313" key="11">
    <source>
        <dbReference type="Proteomes" id="UP000076796"/>
    </source>
</evidence>
<dbReference type="GO" id="GO:0005737">
    <property type="term" value="C:cytoplasm"/>
    <property type="evidence" value="ECO:0007669"/>
    <property type="project" value="UniProtKB-SubCell"/>
</dbReference>
<dbReference type="CDD" id="cd02022">
    <property type="entry name" value="DPCK"/>
    <property type="match status" value="1"/>
</dbReference>
<organism evidence="10 11">
    <name type="scientific">Paenibacillus glucanolyticus</name>
    <dbReference type="NCBI Taxonomy" id="59843"/>
    <lineage>
        <taxon>Bacteria</taxon>
        <taxon>Bacillati</taxon>
        <taxon>Bacillota</taxon>
        <taxon>Bacilli</taxon>
        <taxon>Bacillales</taxon>
        <taxon>Paenibacillaceae</taxon>
        <taxon>Paenibacillus</taxon>
    </lineage>
</organism>
<dbReference type="Gene3D" id="3.40.50.300">
    <property type="entry name" value="P-loop containing nucleotide triphosphate hydrolases"/>
    <property type="match status" value="1"/>
</dbReference>
<dbReference type="RefSeq" id="WP_063480355.1">
    <property type="nucleotide sequence ID" value="NZ_CP147845.1"/>
</dbReference>
<feature type="binding site" evidence="8">
    <location>
        <begin position="10"/>
        <end position="15"/>
    </location>
    <ligand>
        <name>ATP</name>
        <dbReference type="ChEBI" id="CHEBI:30616"/>
    </ligand>
</feature>
<evidence type="ECO:0000256" key="2">
    <source>
        <dbReference type="ARBA" id="ARBA00022490"/>
    </source>
</evidence>
<comment type="function">
    <text evidence="8">Catalyzes the phosphorylation of the 3'-hydroxyl group of dephosphocoenzyme A to form coenzyme A.</text>
</comment>
<comment type="catalytic activity">
    <reaction evidence="8">
        <text>3'-dephospho-CoA + ATP = ADP + CoA + H(+)</text>
        <dbReference type="Rhea" id="RHEA:18245"/>
        <dbReference type="ChEBI" id="CHEBI:15378"/>
        <dbReference type="ChEBI" id="CHEBI:30616"/>
        <dbReference type="ChEBI" id="CHEBI:57287"/>
        <dbReference type="ChEBI" id="CHEBI:57328"/>
        <dbReference type="ChEBI" id="CHEBI:456216"/>
        <dbReference type="EC" id="2.7.1.24"/>
    </reaction>
</comment>
<keyword evidence="11" id="KW-1185">Reference proteome</keyword>
<dbReference type="EMBL" id="LWMH01000002">
    <property type="protein sequence ID" value="KZS44292.1"/>
    <property type="molecule type" value="Genomic_DNA"/>
</dbReference>
<dbReference type="PANTHER" id="PTHR10695">
    <property type="entry name" value="DEPHOSPHO-COA KINASE-RELATED"/>
    <property type="match status" value="1"/>
</dbReference>
<accession>A0A163FCH3</accession>
<keyword evidence="3 8" id="KW-0808">Transferase</keyword>
<evidence type="ECO:0000256" key="1">
    <source>
        <dbReference type="ARBA" id="ARBA00009018"/>
    </source>
</evidence>
<keyword evidence="5 8" id="KW-0418">Kinase</keyword>
<dbReference type="InterPro" id="IPR027417">
    <property type="entry name" value="P-loop_NTPase"/>
</dbReference>
<comment type="pathway">
    <text evidence="8">Cofactor biosynthesis; coenzyme A biosynthesis; CoA from (R)-pantothenate: step 5/5.</text>
</comment>
<protein>
    <recommendedName>
        <fullName evidence="8 9">Dephospho-CoA kinase</fullName>
        <ecNumber evidence="8 9">2.7.1.24</ecNumber>
    </recommendedName>
    <alternativeName>
        <fullName evidence="8">Dephosphocoenzyme A kinase</fullName>
    </alternativeName>
</protein>
<dbReference type="PROSITE" id="PS51219">
    <property type="entry name" value="DPCK"/>
    <property type="match status" value="1"/>
</dbReference>
<dbReference type="Proteomes" id="UP000076796">
    <property type="component" value="Unassembled WGS sequence"/>
</dbReference>
<keyword evidence="2 8" id="KW-0963">Cytoplasm</keyword>
<dbReference type="FunFam" id="3.40.50.300:FF:000991">
    <property type="entry name" value="Dephospho-CoA kinase"/>
    <property type="match status" value="1"/>
</dbReference>
<dbReference type="OrthoDB" id="9812943at2"/>
<dbReference type="GO" id="GO:0015937">
    <property type="term" value="P:coenzyme A biosynthetic process"/>
    <property type="evidence" value="ECO:0007669"/>
    <property type="project" value="UniProtKB-UniRule"/>
</dbReference>
<evidence type="ECO:0000256" key="7">
    <source>
        <dbReference type="ARBA" id="ARBA00022993"/>
    </source>
</evidence>
<evidence type="ECO:0000256" key="5">
    <source>
        <dbReference type="ARBA" id="ARBA00022777"/>
    </source>
</evidence>
<comment type="similarity">
    <text evidence="1 8">Belongs to the CoaE family.</text>
</comment>
<dbReference type="HAMAP" id="MF_00376">
    <property type="entry name" value="Dephospho_CoA_kinase"/>
    <property type="match status" value="1"/>
</dbReference>
<evidence type="ECO:0000256" key="8">
    <source>
        <dbReference type="HAMAP-Rule" id="MF_00376"/>
    </source>
</evidence>
<keyword evidence="7 8" id="KW-0173">Coenzyme A biosynthesis</keyword>
<sequence length="199" mass="22547">MNIGLTGGIATGKSTVSSMLAMKGALLVDADIIAREVMLPGHPVLDEVTEHFGQDILFEDSTLNRKKLGEIIFHNPEQRTALNAITHPAIRQEIRERTEAYERQHPDRLVVADIPLLLEAREQYPFLEQIAVVYVPRELQLERLMNRDALTREAAEARLSSQMDIEQKKSLADILIDNSGSLVETQLQVDNLWRRMVQI</sequence>
<evidence type="ECO:0000313" key="10">
    <source>
        <dbReference type="EMBL" id="KZS44292.1"/>
    </source>
</evidence>
<gene>
    <name evidence="8" type="primary">coaE</name>
    <name evidence="10" type="ORF">AWU65_29990</name>
</gene>